<gene>
    <name evidence="1" type="ORF">FYJ45_24530</name>
</gene>
<protein>
    <submittedName>
        <fullName evidence="1">Uncharacterized protein</fullName>
    </submittedName>
</protein>
<dbReference type="EMBL" id="VUMI01000061">
    <property type="protein sequence ID" value="MSS91285.1"/>
    <property type="molecule type" value="Genomic_DNA"/>
</dbReference>
<evidence type="ECO:0000313" key="2">
    <source>
        <dbReference type="Proteomes" id="UP000436047"/>
    </source>
</evidence>
<keyword evidence="2" id="KW-1185">Reference proteome</keyword>
<name>A0A6N7WND5_9FIRM</name>
<dbReference type="Proteomes" id="UP000436047">
    <property type="component" value="Unassembled WGS sequence"/>
</dbReference>
<reference evidence="1 2" key="1">
    <citation type="submission" date="2019-08" db="EMBL/GenBank/DDBJ databases">
        <title>In-depth cultivation of the pig gut microbiome towards novel bacterial diversity and tailored functional studies.</title>
        <authorList>
            <person name="Wylensek D."/>
            <person name="Hitch T.C.A."/>
            <person name="Clavel T."/>
        </authorList>
    </citation>
    <scope>NUCLEOTIDE SEQUENCE [LARGE SCALE GENOMIC DNA]</scope>
    <source>
        <strain evidence="1 2">WCA-389-WT-23B</strain>
    </source>
</reference>
<dbReference type="AlphaFoldDB" id="A0A6N7WND5"/>
<sequence>MILLVDISMLHDMALNFENYIEIDSEHLCEKRIEMYEKKDADILREVIPALNAIIYDAEKYKGWILEQFDK</sequence>
<organism evidence="1 2">
    <name type="scientific">Eisenbergiella porci</name>
    <dbReference type="NCBI Taxonomy" id="2652274"/>
    <lineage>
        <taxon>Bacteria</taxon>
        <taxon>Bacillati</taxon>
        <taxon>Bacillota</taxon>
        <taxon>Clostridia</taxon>
        <taxon>Lachnospirales</taxon>
        <taxon>Lachnospiraceae</taxon>
        <taxon>Eisenbergiella</taxon>
    </lineage>
</organism>
<comment type="caution">
    <text evidence="1">The sequence shown here is derived from an EMBL/GenBank/DDBJ whole genome shotgun (WGS) entry which is preliminary data.</text>
</comment>
<accession>A0A6N7WND5</accession>
<proteinExistence type="predicted"/>
<evidence type="ECO:0000313" key="1">
    <source>
        <dbReference type="EMBL" id="MSS91285.1"/>
    </source>
</evidence>